<name>A0A0A9A1F5_ARUDO</name>
<sequence>MGTVGCAARMELTAPTTLRRSGM</sequence>
<dbReference type="AlphaFoldDB" id="A0A0A9A1F5"/>
<evidence type="ECO:0000313" key="1">
    <source>
        <dbReference type="EMBL" id="JAD44916.1"/>
    </source>
</evidence>
<accession>A0A0A9A1F5</accession>
<dbReference type="EMBL" id="GBRH01252979">
    <property type="protein sequence ID" value="JAD44916.1"/>
    <property type="molecule type" value="Transcribed_RNA"/>
</dbReference>
<organism evidence="1">
    <name type="scientific">Arundo donax</name>
    <name type="common">Giant reed</name>
    <name type="synonym">Donax arundinaceus</name>
    <dbReference type="NCBI Taxonomy" id="35708"/>
    <lineage>
        <taxon>Eukaryota</taxon>
        <taxon>Viridiplantae</taxon>
        <taxon>Streptophyta</taxon>
        <taxon>Embryophyta</taxon>
        <taxon>Tracheophyta</taxon>
        <taxon>Spermatophyta</taxon>
        <taxon>Magnoliopsida</taxon>
        <taxon>Liliopsida</taxon>
        <taxon>Poales</taxon>
        <taxon>Poaceae</taxon>
        <taxon>PACMAD clade</taxon>
        <taxon>Arundinoideae</taxon>
        <taxon>Arundineae</taxon>
        <taxon>Arundo</taxon>
    </lineage>
</organism>
<reference evidence="1" key="1">
    <citation type="submission" date="2014-09" db="EMBL/GenBank/DDBJ databases">
        <authorList>
            <person name="Magalhaes I.L.F."/>
            <person name="Oliveira U."/>
            <person name="Santos F.R."/>
            <person name="Vidigal T.H.D.A."/>
            <person name="Brescovit A.D."/>
            <person name="Santos A.J."/>
        </authorList>
    </citation>
    <scope>NUCLEOTIDE SEQUENCE</scope>
    <source>
        <tissue evidence="1">Shoot tissue taken approximately 20 cm above the soil surface</tissue>
    </source>
</reference>
<proteinExistence type="predicted"/>
<reference evidence="1" key="2">
    <citation type="journal article" date="2015" name="Data Brief">
        <title>Shoot transcriptome of the giant reed, Arundo donax.</title>
        <authorList>
            <person name="Barrero R.A."/>
            <person name="Guerrero F.D."/>
            <person name="Moolhuijzen P."/>
            <person name="Goolsby J.A."/>
            <person name="Tidwell J."/>
            <person name="Bellgard S.E."/>
            <person name="Bellgard M.I."/>
        </authorList>
    </citation>
    <scope>NUCLEOTIDE SEQUENCE</scope>
    <source>
        <tissue evidence="1">Shoot tissue taken approximately 20 cm above the soil surface</tissue>
    </source>
</reference>
<protein>
    <submittedName>
        <fullName evidence="1">Uncharacterized protein</fullName>
    </submittedName>
</protein>